<reference evidence="1" key="1">
    <citation type="submission" date="2022-12" db="EMBL/GenBank/DDBJ databases">
        <title>Whole genome sequence of Mycolicibacterium iranicum strain SBH312.</title>
        <authorList>
            <person name="Jani J."/>
            <person name="Arifin Mustapha Z."/>
            <person name="Ahmed K."/>
            <person name="Kai Ling C."/>
        </authorList>
    </citation>
    <scope>NUCLEOTIDE SEQUENCE</scope>
    <source>
        <strain evidence="1">SBH312</strain>
    </source>
</reference>
<protein>
    <recommendedName>
        <fullName evidence="3">KOW domain-containing protein</fullName>
    </recommendedName>
</protein>
<keyword evidence="2" id="KW-1185">Reference proteome</keyword>
<comment type="caution">
    <text evidence="1">The sequence shown here is derived from an EMBL/GenBank/DDBJ whole genome shotgun (WGS) entry which is preliminary data.</text>
</comment>
<dbReference type="RefSeq" id="WP_162562228.1">
    <property type="nucleotide sequence ID" value="NZ_JAPQYE010000001.1"/>
</dbReference>
<organism evidence="1 2">
    <name type="scientific">Mycolicibacterium iranicum</name>
    <name type="common">Mycobacterium iranicum</name>
    <dbReference type="NCBI Taxonomy" id="912594"/>
    <lineage>
        <taxon>Bacteria</taxon>
        <taxon>Bacillati</taxon>
        <taxon>Actinomycetota</taxon>
        <taxon>Actinomycetes</taxon>
        <taxon>Mycobacteriales</taxon>
        <taxon>Mycobacteriaceae</taxon>
        <taxon>Mycolicibacterium</taxon>
    </lineage>
</organism>
<proteinExistence type="predicted"/>
<evidence type="ECO:0000313" key="2">
    <source>
        <dbReference type="Proteomes" id="UP001084650"/>
    </source>
</evidence>
<sequence>MTRYRKGDKVTARRPIEDFDVPRVPEGAEGTVVATTLFGRPKQVAFAVSDGWGLKRFQARVRPSDIRRARAADQ</sequence>
<name>A0ABT4H9E8_MYCIR</name>
<evidence type="ECO:0008006" key="3">
    <source>
        <dbReference type="Google" id="ProtNLM"/>
    </source>
</evidence>
<dbReference type="EMBL" id="JAPQYE010000001">
    <property type="protein sequence ID" value="MCZ0726419.1"/>
    <property type="molecule type" value="Genomic_DNA"/>
</dbReference>
<gene>
    <name evidence="1" type="ORF">OY187_00015</name>
</gene>
<dbReference type="Proteomes" id="UP001084650">
    <property type="component" value="Unassembled WGS sequence"/>
</dbReference>
<evidence type="ECO:0000313" key="1">
    <source>
        <dbReference type="EMBL" id="MCZ0726419.1"/>
    </source>
</evidence>
<accession>A0ABT4H9E8</accession>